<evidence type="ECO:0000313" key="2">
    <source>
        <dbReference type="Proteomes" id="UP001233999"/>
    </source>
</evidence>
<gene>
    <name evidence="1" type="ORF">L9F63_002043</name>
</gene>
<dbReference type="Proteomes" id="UP001233999">
    <property type="component" value="Unassembled WGS sequence"/>
</dbReference>
<name>A0AAD8A459_DIPPU</name>
<comment type="caution">
    <text evidence="1">The sequence shown here is derived from an EMBL/GenBank/DDBJ whole genome shotgun (WGS) entry which is preliminary data.</text>
</comment>
<accession>A0AAD8A459</accession>
<dbReference type="AlphaFoldDB" id="A0AAD8A459"/>
<reference evidence="1" key="2">
    <citation type="submission" date="2023-05" db="EMBL/GenBank/DDBJ databases">
        <authorList>
            <person name="Fouks B."/>
        </authorList>
    </citation>
    <scope>NUCLEOTIDE SEQUENCE</scope>
    <source>
        <strain evidence="1">Stay&amp;Tobe</strain>
        <tissue evidence="1">Testes</tissue>
    </source>
</reference>
<feature type="non-terminal residue" evidence="1">
    <location>
        <position position="68"/>
    </location>
</feature>
<feature type="non-terminal residue" evidence="1">
    <location>
        <position position="1"/>
    </location>
</feature>
<dbReference type="EMBL" id="JASPKZ010003868">
    <property type="protein sequence ID" value="KAJ9591437.1"/>
    <property type="molecule type" value="Genomic_DNA"/>
</dbReference>
<sequence length="68" mass="8013">ISFYQSLCWCKSSHPTSLYGRAYFGKSVRFLSHNNGFLNLCTRYERGHKPGSFARDPRRKYFTTRDAK</sequence>
<keyword evidence="2" id="KW-1185">Reference proteome</keyword>
<reference evidence="1" key="1">
    <citation type="journal article" date="2023" name="IScience">
        <title>Live-bearing cockroach genome reveals convergent evolutionary mechanisms linked to viviparity in insects and beyond.</title>
        <authorList>
            <person name="Fouks B."/>
            <person name="Harrison M.C."/>
            <person name="Mikhailova A.A."/>
            <person name="Marchal E."/>
            <person name="English S."/>
            <person name="Carruthers M."/>
            <person name="Jennings E.C."/>
            <person name="Chiamaka E.L."/>
            <person name="Frigard R.A."/>
            <person name="Pippel M."/>
            <person name="Attardo G.M."/>
            <person name="Benoit J.B."/>
            <person name="Bornberg-Bauer E."/>
            <person name="Tobe S.S."/>
        </authorList>
    </citation>
    <scope>NUCLEOTIDE SEQUENCE</scope>
    <source>
        <strain evidence="1">Stay&amp;Tobe</strain>
    </source>
</reference>
<evidence type="ECO:0000313" key="1">
    <source>
        <dbReference type="EMBL" id="KAJ9591437.1"/>
    </source>
</evidence>
<proteinExistence type="predicted"/>
<protein>
    <submittedName>
        <fullName evidence="1">Uncharacterized protein</fullName>
    </submittedName>
</protein>
<organism evidence="1 2">
    <name type="scientific">Diploptera punctata</name>
    <name type="common">Pacific beetle cockroach</name>
    <dbReference type="NCBI Taxonomy" id="6984"/>
    <lineage>
        <taxon>Eukaryota</taxon>
        <taxon>Metazoa</taxon>
        <taxon>Ecdysozoa</taxon>
        <taxon>Arthropoda</taxon>
        <taxon>Hexapoda</taxon>
        <taxon>Insecta</taxon>
        <taxon>Pterygota</taxon>
        <taxon>Neoptera</taxon>
        <taxon>Polyneoptera</taxon>
        <taxon>Dictyoptera</taxon>
        <taxon>Blattodea</taxon>
        <taxon>Blaberoidea</taxon>
        <taxon>Blaberidae</taxon>
        <taxon>Diplopterinae</taxon>
        <taxon>Diploptera</taxon>
    </lineage>
</organism>